<feature type="domain" description="Lipid/polyisoprenoid-binding YceI-like" evidence="2">
    <location>
        <begin position="20"/>
        <end position="172"/>
    </location>
</feature>
<proteinExistence type="predicted"/>
<feature type="signal peptide" evidence="1">
    <location>
        <begin position="1"/>
        <end position="20"/>
    </location>
</feature>
<feature type="chain" id="PRO_5004451711" description="Lipid/polyisoprenoid-binding YceI-like domain-containing protein" evidence="1">
    <location>
        <begin position="21"/>
        <end position="172"/>
    </location>
</feature>
<reference evidence="3 4" key="1">
    <citation type="submission" date="2013-02" db="EMBL/GenBank/DDBJ databases">
        <title>A novel strain isolated from Lonar lake, Maharashtra, India.</title>
        <authorList>
            <person name="Singh A."/>
        </authorList>
    </citation>
    <scope>NUCLEOTIDE SEQUENCE [LARGE SCALE GENOMIC DNA]</scope>
    <source>
        <strain evidence="3 4">AK24</strain>
    </source>
</reference>
<comment type="caution">
    <text evidence="3">The sequence shown here is derived from an EMBL/GenBank/DDBJ whole genome shotgun (WGS) entry which is preliminary data.</text>
</comment>
<evidence type="ECO:0000313" key="4">
    <source>
        <dbReference type="Proteomes" id="UP000013909"/>
    </source>
</evidence>
<keyword evidence="1" id="KW-0732">Signal</keyword>
<protein>
    <recommendedName>
        <fullName evidence="2">Lipid/polyisoprenoid-binding YceI-like domain-containing protein</fullName>
    </recommendedName>
</protein>
<dbReference type="SUPFAM" id="SSF101874">
    <property type="entry name" value="YceI-like"/>
    <property type="match status" value="1"/>
</dbReference>
<dbReference type="RefSeq" id="WP_010855446.1">
    <property type="nucleotide sequence ID" value="NZ_AQHR01000088.1"/>
</dbReference>
<organism evidence="3 4">
    <name type="scientific">Lunatimonas lonarensis</name>
    <dbReference type="NCBI Taxonomy" id="1232681"/>
    <lineage>
        <taxon>Bacteria</taxon>
        <taxon>Pseudomonadati</taxon>
        <taxon>Bacteroidota</taxon>
        <taxon>Cytophagia</taxon>
        <taxon>Cytophagales</taxon>
        <taxon>Cyclobacteriaceae</taxon>
    </lineage>
</organism>
<dbReference type="PATRIC" id="fig|1288963.3.peg.3307"/>
<accession>R7ZPZ4</accession>
<dbReference type="EMBL" id="AQHR01000088">
    <property type="protein sequence ID" value="EON76185.1"/>
    <property type="molecule type" value="Genomic_DNA"/>
</dbReference>
<dbReference type="AlphaFoldDB" id="R7ZPZ4"/>
<evidence type="ECO:0000313" key="3">
    <source>
        <dbReference type="EMBL" id="EON76185.1"/>
    </source>
</evidence>
<evidence type="ECO:0000259" key="2">
    <source>
        <dbReference type="SMART" id="SM00867"/>
    </source>
</evidence>
<dbReference type="SMART" id="SM00867">
    <property type="entry name" value="YceI"/>
    <property type="match status" value="1"/>
</dbReference>
<keyword evidence="4" id="KW-1185">Reference proteome</keyword>
<dbReference type="InterPro" id="IPR007372">
    <property type="entry name" value="Lipid/polyisoprenoid-bd_YceI"/>
</dbReference>
<evidence type="ECO:0000256" key="1">
    <source>
        <dbReference type="SAM" id="SignalP"/>
    </source>
</evidence>
<name>R7ZPZ4_9BACT</name>
<dbReference type="STRING" id="1232681.ADIS_3313"/>
<dbReference type="InterPro" id="IPR036761">
    <property type="entry name" value="TTHA0802/YceI-like_sf"/>
</dbReference>
<dbReference type="PANTHER" id="PTHR34406">
    <property type="entry name" value="PROTEIN YCEI"/>
    <property type="match status" value="1"/>
</dbReference>
<dbReference type="PANTHER" id="PTHR34406:SF1">
    <property type="entry name" value="PROTEIN YCEI"/>
    <property type="match status" value="1"/>
</dbReference>
<dbReference type="Gene3D" id="2.40.128.110">
    <property type="entry name" value="Lipid/polyisoprenoid-binding, YceI-like"/>
    <property type="match status" value="1"/>
</dbReference>
<dbReference type="OrthoDB" id="9811006at2"/>
<dbReference type="Proteomes" id="UP000013909">
    <property type="component" value="Unassembled WGS sequence"/>
</dbReference>
<dbReference type="Pfam" id="PF04264">
    <property type="entry name" value="YceI"/>
    <property type="match status" value="1"/>
</dbReference>
<sequence length="172" mass="19436">MRKKLLLLLLVSACPALLWAQSIQPDQPIRFKVKNAGIVVDGSFADWEVTVDFDPKRLSASSIRGTANPASIDTGIRLRDKHLLGRQYFHTNAYPVIRLDSKGFRSNGRNAFIGVFDLQIRDVIKEVEIQFTLIQSGRQRKFKGEFVIDRLEYGLGEKSLVLADEVTVTVEF</sequence>
<gene>
    <name evidence="3" type="ORF">ADIS_3313</name>
</gene>